<dbReference type="EMBL" id="PVEM01000012">
    <property type="protein sequence ID" value="PTD04478.1"/>
    <property type="molecule type" value="Genomic_DNA"/>
</dbReference>
<gene>
    <name evidence="4" type="ORF">FCULG_00002472</name>
    <name evidence="5" type="ORF">HYE67_000832</name>
</gene>
<dbReference type="Pfam" id="PF10273">
    <property type="entry name" value="WGG"/>
    <property type="match status" value="1"/>
</dbReference>
<evidence type="ECO:0000256" key="3">
    <source>
        <dbReference type="SAM" id="MobiDB-lite"/>
    </source>
</evidence>
<evidence type="ECO:0000313" key="4">
    <source>
        <dbReference type="EMBL" id="PTD04478.1"/>
    </source>
</evidence>
<feature type="region of interest" description="Disordered" evidence="3">
    <location>
        <begin position="1"/>
        <end position="38"/>
    </location>
</feature>
<dbReference type="Proteomes" id="UP000241587">
    <property type="component" value="Unassembled WGS sequence"/>
</dbReference>
<dbReference type="GO" id="GO:0006364">
    <property type="term" value="P:rRNA processing"/>
    <property type="evidence" value="ECO:0007669"/>
    <property type="project" value="UniProtKB-KW"/>
</dbReference>
<organism evidence="4 6">
    <name type="scientific">Fusarium culmorum</name>
    <dbReference type="NCBI Taxonomy" id="5516"/>
    <lineage>
        <taxon>Eukaryota</taxon>
        <taxon>Fungi</taxon>
        <taxon>Dikarya</taxon>
        <taxon>Ascomycota</taxon>
        <taxon>Pezizomycotina</taxon>
        <taxon>Sordariomycetes</taxon>
        <taxon>Hypocreomycetidae</taxon>
        <taxon>Hypocreales</taxon>
        <taxon>Nectriaceae</taxon>
        <taxon>Fusarium</taxon>
    </lineage>
</organism>
<evidence type="ECO:0000256" key="2">
    <source>
        <dbReference type="ARBA" id="ARBA00022552"/>
    </source>
</evidence>
<feature type="compositionally biased region" description="Acidic residues" evidence="3">
    <location>
        <begin position="216"/>
        <end position="241"/>
    </location>
</feature>
<feature type="compositionally biased region" description="Polar residues" evidence="3">
    <location>
        <begin position="15"/>
        <end position="30"/>
    </location>
</feature>
<evidence type="ECO:0000256" key="1">
    <source>
        <dbReference type="ARBA" id="ARBA00006524"/>
    </source>
</evidence>
<dbReference type="OMA" id="LAKDEWF"/>
<sequence length="270" mass="29962">MKTKSETWQEDVQFLQAQPNPKPNASQGLMMSSIPDLDEKSMHPGIQFLPLTPRRMDALRAASESLSSLKKPAQLPPAAERQSEFEQAVAYALHLWPALTLSVQNNWGGPDSADKRDWFAGAVVELFPEYTDTPPKNGSGPEDPDLEEVETVLLQVMVDEFEVNVDDDSGTEVASNILRARASCTLGTYDEVKTLRARWLNRKGTKVEGVFKRVEDDDQDTDWSDEDDEDDDGGADVEMDEAPALVAAPKEKPQPQVDEDGFTVVTKKKK</sequence>
<reference evidence="4 6" key="1">
    <citation type="submission" date="2018-02" db="EMBL/GenBank/DDBJ databases">
        <title>Fusarium culmorum secondary metabolites in fungal-bacterial-plant interactions.</title>
        <authorList>
            <person name="Schmidt R."/>
        </authorList>
    </citation>
    <scope>NUCLEOTIDE SEQUENCE [LARGE SCALE GENOMIC DNA]</scope>
    <source>
        <strain evidence="4 6">PV</strain>
    </source>
</reference>
<dbReference type="PANTHER" id="PTHR21250">
    <property type="entry name" value="PRE-RRNA-PROCESSING PROTEIN TSR2 HOMOLOG"/>
    <property type="match status" value="1"/>
</dbReference>
<dbReference type="Proteomes" id="UP000663297">
    <property type="component" value="Chromosome 1"/>
</dbReference>
<dbReference type="InterPro" id="IPR019398">
    <property type="entry name" value="Pre-rRNA_process_TSR2"/>
</dbReference>
<evidence type="ECO:0000313" key="6">
    <source>
        <dbReference type="Proteomes" id="UP000241587"/>
    </source>
</evidence>
<keyword evidence="2" id="KW-0698">rRNA processing</keyword>
<dbReference type="EMBL" id="CP064747">
    <property type="protein sequence ID" value="QPC58601.1"/>
    <property type="molecule type" value="Genomic_DNA"/>
</dbReference>
<feature type="region of interest" description="Disordered" evidence="3">
    <location>
        <begin position="213"/>
        <end position="270"/>
    </location>
</feature>
<name>A0A2T4GLN3_FUSCU</name>
<comment type="similarity">
    <text evidence="1">Belongs to the TSR2 family.</text>
</comment>
<reference evidence="5" key="2">
    <citation type="submission" date="2020-11" db="EMBL/GenBank/DDBJ databases">
        <title>The chromosome-scale genome resource for two endophytic Fusarium species: F. culmorum and F. pseudograminearum.</title>
        <authorList>
            <person name="Yuan Z."/>
        </authorList>
    </citation>
    <scope>NUCLEOTIDE SEQUENCE</scope>
    <source>
        <strain evidence="5">Class2-1B</strain>
    </source>
</reference>
<protein>
    <submittedName>
        <fullName evidence="4">Pre-rRNA-processing protein TSR2</fullName>
    </submittedName>
</protein>
<dbReference type="AlphaFoldDB" id="A0A2T4GLN3"/>
<evidence type="ECO:0000313" key="5">
    <source>
        <dbReference type="EMBL" id="QPC58601.1"/>
    </source>
</evidence>
<keyword evidence="6" id="KW-1185">Reference proteome</keyword>
<accession>A0A2T4GLN3</accession>
<proteinExistence type="inferred from homology"/>
<dbReference type="OrthoDB" id="263560at2759"/>